<keyword evidence="1" id="KW-0472">Membrane</keyword>
<name>A0A397PE63_9SPHN</name>
<feature type="transmembrane region" description="Helical" evidence="1">
    <location>
        <begin position="222"/>
        <end position="241"/>
    </location>
</feature>
<dbReference type="OrthoDB" id="8770617at2"/>
<keyword evidence="1" id="KW-1133">Transmembrane helix</keyword>
<feature type="transmembrane region" description="Helical" evidence="1">
    <location>
        <begin position="248"/>
        <end position="268"/>
    </location>
</feature>
<dbReference type="InterPro" id="IPR037185">
    <property type="entry name" value="EmrE-like"/>
</dbReference>
<dbReference type="AlphaFoldDB" id="A0A397PE63"/>
<sequence length="312" mass="33114">MHDATASRKSTDRPSLMPVIALIVGNIALAFGPWFVRLADVGPVAAGFWRLSLAVPLLFAGAVASGWRPRDMHRAIWLPLAVAGLFFAGDLGAWHVGILKTTMANATLFGNSATLIYPLYGFLIARAWPTRMQALALVMALAGGALLMGRSYELSPDNFAGDLLCMFAGVLYAGYFIIMARVSTTIAPLPALALSSLVSTVPLLLFALTLGERIWPGDWTPLITLALLSQVVGQGLMIYALGKLPPLVIGIALLTQPVVSGAIGWFAYDEVLGAPDFAGALLVGLALVLVRRRSPVPVQLAPVGCERDDRRG</sequence>
<evidence type="ECO:0000313" key="4">
    <source>
        <dbReference type="Proteomes" id="UP000266568"/>
    </source>
</evidence>
<feature type="transmembrane region" description="Helical" evidence="1">
    <location>
        <begin position="76"/>
        <end position="97"/>
    </location>
</feature>
<dbReference type="PANTHER" id="PTHR22911">
    <property type="entry name" value="ACYL-MALONYL CONDENSING ENZYME-RELATED"/>
    <property type="match status" value="1"/>
</dbReference>
<evidence type="ECO:0000259" key="2">
    <source>
        <dbReference type="Pfam" id="PF00892"/>
    </source>
</evidence>
<feature type="transmembrane region" description="Helical" evidence="1">
    <location>
        <begin position="48"/>
        <end position="67"/>
    </location>
</feature>
<dbReference type="GO" id="GO:0016020">
    <property type="term" value="C:membrane"/>
    <property type="evidence" value="ECO:0007669"/>
    <property type="project" value="InterPro"/>
</dbReference>
<accession>A0A397PE63</accession>
<keyword evidence="1" id="KW-0812">Transmembrane</keyword>
<protein>
    <submittedName>
        <fullName evidence="3">Drug/metabolite transporter (DMT)-like permease</fullName>
    </submittedName>
</protein>
<feature type="transmembrane region" description="Helical" evidence="1">
    <location>
        <begin position="103"/>
        <end position="122"/>
    </location>
</feature>
<evidence type="ECO:0000256" key="1">
    <source>
        <dbReference type="SAM" id="Phobius"/>
    </source>
</evidence>
<dbReference type="Pfam" id="PF00892">
    <property type="entry name" value="EamA"/>
    <property type="match status" value="2"/>
</dbReference>
<comment type="caution">
    <text evidence="3">The sequence shown here is derived from an EMBL/GenBank/DDBJ whole genome shotgun (WGS) entry which is preliminary data.</text>
</comment>
<feature type="transmembrane region" description="Helical" evidence="1">
    <location>
        <begin position="190"/>
        <end position="210"/>
    </location>
</feature>
<feature type="transmembrane region" description="Helical" evidence="1">
    <location>
        <begin position="158"/>
        <end position="178"/>
    </location>
</feature>
<evidence type="ECO:0000313" key="3">
    <source>
        <dbReference type="EMBL" id="RIA44444.1"/>
    </source>
</evidence>
<gene>
    <name evidence="3" type="ORF">DFR49_2689</name>
</gene>
<feature type="domain" description="EamA" evidence="2">
    <location>
        <begin position="19"/>
        <end position="147"/>
    </location>
</feature>
<proteinExistence type="predicted"/>
<organism evidence="3 4">
    <name type="scientific">Hephaestia caeni</name>
    <dbReference type="NCBI Taxonomy" id="645617"/>
    <lineage>
        <taxon>Bacteria</taxon>
        <taxon>Pseudomonadati</taxon>
        <taxon>Pseudomonadota</taxon>
        <taxon>Alphaproteobacteria</taxon>
        <taxon>Sphingomonadales</taxon>
        <taxon>Sphingomonadaceae</taxon>
        <taxon>Hephaestia</taxon>
    </lineage>
</organism>
<dbReference type="PANTHER" id="PTHR22911:SF76">
    <property type="entry name" value="EAMA DOMAIN-CONTAINING PROTEIN"/>
    <property type="match status" value="1"/>
</dbReference>
<feature type="transmembrane region" description="Helical" evidence="1">
    <location>
        <begin position="16"/>
        <end position="36"/>
    </location>
</feature>
<feature type="domain" description="EamA" evidence="2">
    <location>
        <begin position="161"/>
        <end position="290"/>
    </location>
</feature>
<dbReference type="InterPro" id="IPR000620">
    <property type="entry name" value="EamA_dom"/>
</dbReference>
<dbReference type="EMBL" id="QXDC01000003">
    <property type="protein sequence ID" value="RIA44444.1"/>
    <property type="molecule type" value="Genomic_DNA"/>
</dbReference>
<dbReference type="RefSeq" id="WP_119036097.1">
    <property type="nucleotide sequence ID" value="NZ_QXDC01000003.1"/>
</dbReference>
<dbReference type="Proteomes" id="UP000266568">
    <property type="component" value="Unassembled WGS sequence"/>
</dbReference>
<feature type="transmembrane region" description="Helical" evidence="1">
    <location>
        <begin position="134"/>
        <end position="152"/>
    </location>
</feature>
<dbReference type="SUPFAM" id="SSF103481">
    <property type="entry name" value="Multidrug resistance efflux transporter EmrE"/>
    <property type="match status" value="2"/>
</dbReference>
<reference evidence="3 4" key="1">
    <citation type="submission" date="2018-08" db="EMBL/GenBank/DDBJ databases">
        <title>Genomic Encyclopedia of Type Strains, Phase IV (KMG-IV): sequencing the most valuable type-strain genomes for metagenomic binning, comparative biology and taxonomic classification.</title>
        <authorList>
            <person name="Goeker M."/>
        </authorList>
    </citation>
    <scope>NUCLEOTIDE SEQUENCE [LARGE SCALE GENOMIC DNA]</scope>
    <source>
        <strain evidence="3 4">DSM 25527</strain>
    </source>
</reference>
<feature type="transmembrane region" description="Helical" evidence="1">
    <location>
        <begin position="274"/>
        <end position="290"/>
    </location>
</feature>
<keyword evidence="4" id="KW-1185">Reference proteome</keyword>